<dbReference type="KEGG" id="ehx:EMIHUDRAFT_54130"/>
<dbReference type="PaxDb" id="2903-EOD32128"/>
<reference evidence="5" key="1">
    <citation type="journal article" date="2013" name="Nature">
        <title>Pan genome of the phytoplankton Emiliania underpins its global distribution.</title>
        <authorList>
            <person name="Read B.A."/>
            <person name="Kegel J."/>
            <person name="Klute M.J."/>
            <person name="Kuo A."/>
            <person name="Lefebvre S.C."/>
            <person name="Maumus F."/>
            <person name="Mayer C."/>
            <person name="Miller J."/>
            <person name="Monier A."/>
            <person name="Salamov A."/>
            <person name="Young J."/>
            <person name="Aguilar M."/>
            <person name="Claverie J.M."/>
            <person name="Frickenhaus S."/>
            <person name="Gonzalez K."/>
            <person name="Herman E.K."/>
            <person name="Lin Y.C."/>
            <person name="Napier J."/>
            <person name="Ogata H."/>
            <person name="Sarno A.F."/>
            <person name="Shmutz J."/>
            <person name="Schroeder D."/>
            <person name="de Vargas C."/>
            <person name="Verret F."/>
            <person name="von Dassow P."/>
            <person name="Valentin K."/>
            <person name="Van de Peer Y."/>
            <person name="Wheeler G."/>
            <person name="Dacks J.B."/>
            <person name="Delwiche C.F."/>
            <person name="Dyhrman S.T."/>
            <person name="Glockner G."/>
            <person name="John U."/>
            <person name="Richards T."/>
            <person name="Worden A.Z."/>
            <person name="Zhang X."/>
            <person name="Grigoriev I.V."/>
            <person name="Allen A.E."/>
            <person name="Bidle K."/>
            <person name="Borodovsky M."/>
            <person name="Bowler C."/>
            <person name="Brownlee C."/>
            <person name="Cock J.M."/>
            <person name="Elias M."/>
            <person name="Gladyshev V.N."/>
            <person name="Groth M."/>
            <person name="Guda C."/>
            <person name="Hadaegh A."/>
            <person name="Iglesias-Rodriguez M.D."/>
            <person name="Jenkins J."/>
            <person name="Jones B.M."/>
            <person name="Lawson T."/>
            <person name="Leese F."/>
            <person name="Lindquist E."/>
            <person name="Lobanov A."/>
            <person name="Lomsadze A."/>
            <person name="Malik S.B."/>
            <person name="Marsh M.E."/>
            <person name="Mackinder L."/>
            <person name="Mock T."/>
            <person name="Mueller-Roeber B."/>
            <person name="Pagarete A."/>
            <person name="Parker M."/>
            <person name="Probert I."/>
            <person name="Quesneville H."/>
            <person name="Raines C."/>
            <person name="Rensing S.A."/>
            <person name="Riano-Pachon D.M."/>
            <person name="Richier S."/>
            <person name="Rokitta S."/>
            <person name="Shiraiwa Y."/>
            <person name="Soanes D.M."/>
            <person name="van der Giezen M."/>
            <person name="Wahlund T.M."/>
            <person name="Williams B."/>
            <person name="Wilson W."/>
            <person name="Wolfe G."/>
            <person name="Wurch L.L."/>
        </authorList>
    </citation>
    <scope>NUCLEOTIDE SEQUENCE</scope>
</reference>
<evidence type="ECO:0000256" key="1">
    <source>
        <dbReference type="ARBA" id="ARBA00007769"/>
    </source>
</evidence>
<dbReference type="Proteomes" id="UP000013827">
    <property type="component" value="Unassembled WGS sequence"/>
</dbReference>
<dbReference type="eggNOG" id="KOG0785">
    <property type="taxonomic scope" value="Eukaryota"/>
</dbReference>
<dbReference type="SMART" id="SM01329">
    <property type="entry name" value="Iso_dh"/>
    <property type="match status" value="1"/>
</dbReference>
<evidence type="ECO:0000313" key="5">
    <source>
        <dbReference type="Proteomes" id="UP000013827"/>
    </source>
</evidence>
<dbReference type="GO" id="GO:0005739">
    <property type="term" value="C:mitochondrion"/>
    <property type="evidence" value="ECO:0007669"/>
    <property type="project" value="TreeGrafter"/>
</dbReference>
<protein>
    <recommendedName>
        <fullName evidence="3">Isopropylmalate dehydrogenase-like domain-containing protein</fullName>
    </recommendedName>
</protein>
<dbReference type="GO" id="GO:0006099">
    <property type="term" value="P:tricarboxylic acid cycle"/>
    <property type="evidence" value="ECO:0007669"/>
    <property type="project" value="TreeGrafter"/>
</dbReference>
<name>A0A0D3K8P3_EMIH1</name>
<dbReference type="STRING" id="2903.R1D9H4"/>
<feature type="domain" description="Isopropylmalate dehydrogenase-like" evidence="3">
    <location>
        <begin position="1"/>
        <end position="338"/>
    </location>
</feature>
<dbReference type="PANTHER" id="PTHR11835:SF34">
    <property type="entry name" value="ISOCITRATE DEHYDROGENASE [NAD] SUBUNIT ALPHA, MITOCHONDRIAL"/>
    <property type="match status" value="1"/>
</dbReference>
<dbReference type="EnsemblProtists" id="EOD32128">
    <property type="protein sequence ID" value="EOD32128"/>
    <property type="gene ID" value="EMIHUDRAFT_54130"/>
</dbReference>
<sequence>GDGVGPEIITAARRVADAALSVAGVRGIRWIEMAGYGYDNGLGVTEAHLEAFGEVGVLLKGPLSIPAGTSGSVIEARGQAFTSANQALRQLFGLYANVRPARSYALPWPTRFGDVAVDLLIVRENTEDLYCGAPEVWVDKDTCQATKRISRGASARIAEYACALALQRQAERGAPSLVTAVHKANVCKQSDGLFLEEARKAASAAGLRYEEALVDSLCAGLVLQPQAYDVLVAPNCWGDIVSDLAGGVVGSLGLLGSANVGASHALFEAAHGSAPDIAGCGVANPASMMLSAAMLMRHVGEAPAADAVETAIAAALAEGCATVDLGGAASTGDFTDAVIAEIEQSTI</sequence>
<dbReference type="PANTHER" id="PTHR11835">
    <property type="entry name" value="DECARBOXYLATING DEHYDROGENASES-ISOCITRATE, ISOPROPYLMALATE, TARTRATE"/>
    <property type="match status" value="1"/>
</dbReference>
<dbReference type="GeneID" id="17277400"/>
<evidence type="ECO:0000256" key="2">
    <source>
        <dbReference type="ARBA" id="ARBA00023002"/>
    </source>
</evidence>
<dbReference type="InterPro" id="IPR024084">
    <property type="entry name" value="IsoPropMal-DH-like_dom"/>
</dbReference>
<comment type="similarity">
    <text evidence="1">Belongs to the isocitrate and isopropylmalate dehydrogenases family.</text>
</comment>
<evidence type="ECO:0000313" key="4">
    <source>
        <dbReference type="EnsemblProtists" id="EOD32128"/>
    </source>
</evidence>
<dbReference type="GO" id="GO:0006102">
    <property type="term" value="P:isocitrate metabolic process"/>
    <property type="evidence" value="ECO:0007669"/>
    <property type="project" value="TreeGrafter"/>
</dbReference>
<organism evidence="4 5">
    <name type="scientific">Emiliania huxleyi (strain CCMP1516)</name>
    <dbReference type="NCBI Taxonomy" id="280463"/>
    <lineage>
        <taxon>Eukaryota</taxon>
        <taxon>Haptista</taxon>
        <taxon>Haptophyta</taxon>
        <taxon>Prymnesiophyceae</taxon>
        <taxon>Isochrysidales</taxon>
        <taxon>Noelaerhabdaceae</taxon>
        <taxon>Emiliania</taxon>
    </lineage>
</organism>
<dbReference type="RefSeq" id="XP_005784557.1">
    <property type="nucleotide sequence ID" value="XM_005784500.1"/>
</dbReference>
<dbReference type="GO" id="GO:0004449">
    <property type="term" value="F:isocitrate dehydrogenase (NAD+) activity"/>
    <property type="evidence" value="ECO:0007669"/>
    <property type="project" value="TreeGrafter"/>
</dbReference>
<reference evidence="4" key="2">
    <citation type="submission" date="2024-10" db="UniProtKB">
        <authorList>
            <consortium name="EnsemblProtists"/>
        </authorList>
    </citation>
    <scope>IDENTIFICATION</scope>
</reference>
<accession>A0A0D3K8P3</accession>
<dbReference type="Gene3D" id="3.40.718.10">
    <property type="entry name" value="Isopropylmalate Dehydrogenase"/>
    <property type="match status" value="1"/>
</dbReference>
<dbReference type="AlphaFoldDB" id="A0A0D3K8P3"/>
<dbReference type="Pfam" id="PF00180">
    <property type="entry name" value="Iso_dh"/>
    <property type="match status" value="1"/>
</dbReference>
<evidence type="ECO:0000259" key="3">
    <source>
        <dbReference type="SMART" id="SM01329"/>
    </source>
</evidence>
<dbReference type="OMA" id="DSFVMGE"/>
<proteinExistence type="inferred from homology"/>
<keyword evidence="5" id="KW-1185">Reference proteome</keyword>
<dbReference type="SUPFAM" id="SSF53659">
    <property type="entry name" value="Isocitrate/Isopropylmalate dehydrogenase-like"/>
    <property type="match status" value="1"/>
</dbReference>
<keyword evidence="2" id="KW-0560">Oxidoreductase</keyword>
<dbReference type="HOGENOM" id="CLU_031953_0_1_1"/>